<dbReference type="Pfam" id="PF20434">
    <property type="entry name" value="BD-FAE"/>
    <property type="match status" value="1"/>
</dbReference>
<dbReference type="PROSITE" id="PS01173">
    <property type="entry name" value="LIPASE_GDXG_HIS"/>
    <property type="match status" value="1"/>
</dbReference>
<gene>
    <name evidence="5" type="ORF">M5E07_11095</name>
</gene>
<evidence type="ECO:0000256" key="3">
    <source>
        <dbReference type="SAM" id="SignalP"/>
    </source>
</evidence>
<evidence type="ECO:0000313" key="6">
    <source>
        <dbReference type="Proteomes" id="UP001056716"/>
    </source>
</evidence>
<evidence type="ECO:0000313" key="5">
    <source>
        <dbReference type="EMBL" id="USE82355.1"/>
    </source>
</evidence>
<evidence type="ECO:0000259" key="4">
    <source>
        <dbReference type="Pfam" id="PF20434"/>
    </source>
</evidence>
<dbReference type="PANTHER" id="PTHR48081">
    <property type="entry name" value="AB HYDROLASE SUPERFAMILY PROTEIN C4A8.06C"/>
    <property type="match status" value="1"/>
</dbReference>
<organism evidence="5 6">
    <name type="scientific">Acinetobacter tibetensis</name>
    <dbReference type="NCBI Taxonomy" id="2943497"/>
    <lineage>
        <taxon>Bacteria</taxon>
        <taxon>Pseudomonadati</taxon>
        <taxon>Pseudomonadota</taxon>
        <taxon>Gammaproteobacteria</taxon>
        <taxon>Moraxellales</taxon>
        <taxon>Moraxellaceae</taxon>
        <taxon>Acinetobacter</taxon>
    </lineage>
</organism>
<dbReference type="InterPro" id="IPR029058">
    <property type="entry name" value="AB_hydrolase_fold"/>
</dbReference>
<dbReference type="Gene3D" id="3.40.50.1820">
    <property type="entry name" value="alpha/beta hydrolase"/>
    <property type="match status" value="1"/>
</dbReference>
<dbReference type="AlphaFoldDB" id="A0AAE9RZG9"/>
<keyword evidence="3" id="KW-0732">Signal</keyword>
<keyword evidence="2 5" id="KW-0378">Hydrolase</keyword>
<dbReference type="RefSeq" id="WP_252219286.1">
    <property type="nucleotide sequence ID" value="NZ_CP098732.1"/>
</dbReference>
<dbReference type="KEGG" id="atz:M5E07_11095"/>
<dbReference type="PANTHER" id="PTHR48081:SF33">
    <property type="entry name" value="KYNURENINE FORMAMIDASE"/>
    <property type="match status" value="1"/>
</dbReference>
<protein>
    <submittedName>
        <fullName evidence="5">Alpha/beta hydrolase</fullName>
    </submittedName>
</protein>
<sequence>MKRIAPLATFCLFVFLNTQTTYANFFQNLEIFRPKNTIHNISYGSDTLQKLDVYLPKSNHSNLKNQKLAPILLIVHGGAWSIGDKSHQGLIQHKATYWNQQGWVVISVNYRLVPKVTVQQQTQDIADALNFVQKNASNWQADNRNIVIMGHSAGAHLVTLLSTHPEWISNFPKPWKATIALDSAGYDLEATMSNQHAQFYDRVFGPSKENWRLVSPKVQLKHSMPAFLAVCSTIRPDQSCVQAHSFVQQAKALGTTTAYLPLPLSHAEINRNLGQNNDYTRQVDQFMQQHLQH</sequence>
<comment type="similarity">
    <text evidence="1">Belongs to the 'GDXG' lipolytic enzyme family.</text>
</comment>
<dbReference type="EMBL" id="CP098732">
    <property type="protein sequence ID" value="USE82355.1"/>
    <property type="molecule type" value="Genomic_DNA"/>
</dbReference>
<feature type="chain" id="PRO_5042146776" evidence="3">
    <location>
        <begin position="24"/>
        <end position="293"/>
    </location>
</feature>
<dbReference type="InterPro" id="IPR050300">
    <property type="entry name" value="GDXG_lipolytic_enzyme"/>
</dbReference>
<proteinExistence type="inferred from homology"/>
<accession>A0AAE9RZG9</accession>
<evidence type="ECO:0000256" key="2">
    <source>
        <dbReference type="ARBA" id="ARBA00022801"/>
    </source>
</evidence>
<feature type="signal peptide" evidence="3">
    <location>
        <begin position="1"/>
        <end position="23"/>
    </location>
</feature>
<name>A0AAE9RZG9_9GAMM</name>
<dbReference type="InterPro" id="IPR049492">
    <property type="entry name" value="BD-FAE-like_dom"/>
</dbReference>
<dbReference type="SUPFAM" id="SSF53474">
    <property type="entry name" value="alpha/beta-Hydrolases"/>
    <property type="match status" value="1"/>
</dbReference>
<dbReference type="GO" id="GO:0016787">
    <property type="term" value="F:hydrolase activity"/>
    <property type="evidence" value="ECO:0007669"/>
    <property type="project" value="UniProtKB-KW"/>
</dbReference>
<feature type="domain" description="BD-FAE-like" evidence="4">
    <location>
        <begin position="51"/>
        <end position="164"/>
    </location>
</feature>
<dbReference type="Proteomes" id="UP001056716">
    <property type="component" value="Chromosome"/>
</dbReference>
<keyword evidence="6" id="KW-1185">Reference proteome</keyword>
<evidence type="ECO:0000256" key="1">
    <source>
        <dbReference type="ARBA" id="ARBA00010515"/>
    </source>
</evidence>
<reference evidence="5" key="1">
    <citation type="submission" date="2022-06" db="EMBL/GenBank/DDBJ databases">
        <title>Isolation, identification and characterization of iprodione-degrading strains in Lhasa, Tibet.</title>
        <authorList>
            <person name="Pan H."/>
        </authorList>
    </citation>
    <scope>NUCLEOTIDE SEQUENCE</scope>
    <source>
        <strain evidence="5">Y-23</strain>
    </source>
</reference>
<dbReference type="InterPro" id="IPR002168">
    <property type="entry name" value="Lipase_GDXG_HIS_AS"/>
</dbReference>